<accession>A0A5J4PES8</accession>
<sequence length="58" mass="6927">MKFIIEKWMIIIHVNFICAALIFNIVQKTLKMKLELMQYLGSFVQIVFIINLKLKINK</sequence>
<proteinExistence type="predicted"/>
<keyword evidence="1" id="KW-1133">Transmembrane helix</keyword>
<comment type="caution">
    <text evidence="2">The sequence shown here is derived from an EMBL/GenBank/DDBJ whole genome shotgun (WGS) entry which is preliminary data.</text>
</comment>
<dbReference type="EMBL" id="SNRY01009513">
    <property type="protein sequence ID" value="KAA6306959.1"/>
    <property type="molecule type" value="Genomic_DNA"/>
</dbReference>
<evidence type="ECO:0000256" key="1">
    <source>
        <dbReference type="SAM" id="Phobius"/>
    </source>
</evidence>
<keyword evidence="1" id="KW-0472">Membrane</keyword>
<feature type="transmembrane region" description="Helical" evidence="1">
    <location>
        <begin position="36"/>
        <end position="54"/>
    </location>
</feature>
<gene>
    <name evidence="2" type="ORF">EZS27_041376</name>
</gene>
<protein>
    <submittedName>
        <fullName evidence="2">Uncharacterized protein</fullName>
    </submittedName>
</protein>
<reference evidence="2" key="1">
    <citation type="submission" date="2019-03" db="EMBL/GenBank/DDBJ databases">
        <title>Single cell metagenomics reveals metabolic interactions within the superorganism composed of flagellate Streblomastix strix and complex community of Bacteroidetes bacteria on its surface.</title>
        <authorList>
            <person name="Treitli S.C."/>
            <person name="Kolisko M."/>
            <person name="Husnik F."/>
            <person name="Keeling P."/>
            <person name="Hampl V."/>
        </authorList>
    </citation>
    <scope>NUCLEOTIDE SEQUENCE</scope>
    <source>
        <strain evidence="2">STM</strain>
    </source>
</reference>
<feature type="transmembrane region" description="Helical" evidence="1">
    <location>
        <begin position="12"/>
        <end position="30"/>
    </location>
</feature>
<organism evidence="2">
    <name type="scientific">termite gut metagenome</name>
    <dbReference type="NCBI Taxonomy" id="433724"/>
    <lineage>
        <taxon>unclassified sequences</taxon>
        <taxon>metagenomes</taxon>
        <taxon>organismal metagenomes</taxon>
    </lineage>
</organism>
<dbReference type="AlphaFoldDB" id="A0A5J4PES8"/>
<evidence type="ECO:0000313" key="2">
    <source>
        <dbReference type="EMBL" id="KAA6306959.1"/>
    </source>
</evidence>
<name>A0A5J4PES8_9ZZZZ</name>
<keyword evidence="1" id="KW-0812">Transmembrane</keyword>